<evidence type="ECO:0000256" key="7">
    <source>
        <dbReference type="SAM" id="MobiDB-lite"/>
    </source>
</evidence>
<dbReference type="Gene3D" id="1.20.1640.10">
    <property type="entry name" value="Multidrug efflux transporter AcrB transmembrane domain"/>
    <property type="match status" value="2"/>
</dbReference>
<organism evidence="10 11">
    <name type="scientific">Aureliella helgolandensis</name>
    <dbReference type="NCBI Taxonomy" id="2527968"/>
    <lineage>
        <taxon>Bacteria</taxon>
        <taxon>Pseudomonadati</taxon>
        <taxon>Planctomycetota</taxon>
        <taxon>Planctomycetia</taxon>
        <taxon>Pirellulales</taxon>
        <taxon>Pirellulaceae</taxon>
        <taxon>Aureliella</taxon>
    </lineage>
</organism>
<proteinExistence type="predicted"/>
<accession>A0A518G4H8</accession>
<feature type="transmembrane region" description="Helical" evidence="8">
    <location>
        <begin position="761"/>
        <end position="786"/>
    </location>
</feature>
<feature type="transmembrane region" description="Helical" evidence="8">
    <location>
        <begin position="293"/>
        <end position="315"/>
    </location>
</feature>
<dbReference type="Pfam" id="PF03176">
    <property type="entry name" value="MMPL"/>
    <property type="match status" value="1"/>
</dbReference>
<dbReference type="GO" id="GO:0005886">
    <property type="term" value="C:plasma membrane"/>
    <property type="evidence" value="ECO:0007669"/>
    <property type="project" value="UniProtKB-SubCell"/>
</dbReference>
<feature type="transmembrane region" description="Helical" evidence="8">
    <location>
        <begin position="734"/>
        <end position="755"/>
    </location>
</feature>
<keyword evidence="2" id="KW-1003">Cell membrane</keyword>
<comment type="subcellular location">
    <subcellularLocation>
        <location evidence="1">Cell membrane</location>
        <topology evidence="1">Multi-pass membrane protein</topology>
    </subcellularLocation>
</comment>
<evidence type="ECO:0000256" key="2">
    <source>
        <dbReference type="ARBA" id="ARBA00022475"/>
    </source>
</evidence>
<feature type="transmembrane region" description="Helical" evidence="8">
    <location>
        <begin position="687"/>
        <end position="713"/>
    </location>
</feature>
<dbReference type="OrthoDB" id="5429313at2"/>
<sequence length="790" mass="85585">MSERIAKLLVQFHLPILLLALIFALLSWPISRQLQLDWKVDGMFPPGHPLVTSYYQLQERFGGNQVALAVYRDPELWDKSGAGLERLAAISDRVSSVPGVSAVLSLAELHEILETLRGPLQLLNIGGPRLPPLLDPDDELAQAFAEVFAGYTHQPNSEYVAIACLLAPPDTLEESSTQGWSSRSAPHAPAAVDSKAGMQHQQTIESLRAVMLDLPSPASEGLVTGEPVLVHDGFQMVQRDGWRLGVISSLLLLVVLLVCFRSLRWTLIPIVVVHWSLLSTQAILVLLGLNLTMVSSTLTAIVTVIGVATSVHLLLKFQQSRRSGATRPEALTATYATLLAPVAWACITDAVGFASLMTADVGPVRDFGLMMAIGSLMVLVAIVLVVPGLALLGRWDTDPHTPKLDLWVRLMLRRILEWILPHRRVGIGILLAITAFGLFGSLRMRVETDFTKNFQASSPIVQGYEVIERELGGAGVWDLMLPAPRGISNEYIAQIDALEQELRALRVDRQEESLALTKVLSIADADLASLSGALLKNLPISARLEGMRRAMPEFTGALLSPLPDASGHRWLRIMLRSRERASAAAKDELIHAVSRKVRDFTHRPAWLELFDAPPPESVVAGYHVMLGALVSSLLQDQWTCFLYATLGIFAVMTLATRSLGLALAAMVPNALPALLVLGTMGWLGMPVNMGAAMIAAVSLGLSVDSSIHYLLHYRRRLRAGDRPLKALRSAQENVGLAAVLATLALIAGFVSLTTSEFVPTVVFGTLASLTMLGGLLGNLVVLPILISPRS</sequence>
<evidence type="ECO:0000256" key="6">
    <source>
        <dbReference type="SAM" id="Coils"/>
    </source>
</evidence>
<feature type="compositionally biased region" description="Polar residues" evidence="7">
    <location>
        <begin position="175"/>
        <end position="184"/>
    </location>
</feature>
<feature type="transmembrane region" description="Helical" evidence="8">
    <location>
        <begin position="267"/>
        <end position="287"/>
    </location>
</feature>
<evidence type="ECO:0000256" key="5">
    <source>
        <dbReference type="ARBA" id="ARBA00023136"/>
    </source>
</evidence>
<feature type="transmembrane region" description="Helical" evidence="8">
    <location>
        <begin position="335"/>
        <end position="357"/>
    </location>
</feature>
<protein>
    <submittedName>
        <fullName evidence="10">Membrane protein YdgH</fullName>
    </submittedName>
</protein>
<reference evidence="10 11" key="1">
    <citation type="submission" date="2019-02" db="EMBL/GenBank/DDBJ databases">
        <title>Deep-cultivation of Planctomycetes and their phenomic and genomic characterization uncovers novel biology.</title>
        <authorList>
            <person name="Wiegand S."/>
            <person name="Jogler M."/>
            <person name="Boedeker C."/>
            <person name="Pinto D."/>
            <person name="Vollmers J."/>
            <person name="Rivas-Marin E."/>
            <person name="Kohn T."/>
            <person name="Peeters S.H."/>
            <person name="Heuer A."/>
            <person name="Rast P."/>
            <person name="Oberbeckmann S."/>
            <person name="Bunk B."/>
            <person name="Jeske O."/>
            <person name="Meyerdierks A."/>
            <person name="Storesund J.E."/>
            <person name="Kallscheuer N."/>
            <person name="Luecker S."/>
            <person name="Lage O.M."/>
            <person name="Pohl T."/>
            <person name="Merkel B.J."/>
            <person name="Hornburger P."/>
            <person name="Mueller R.-W."/>
            <person name="Bruemmer F."/>
            <person name="Labrenz M."/>
            <person name="Spormann A.M."/>
            <person name="Op den Camp H."/>
            <person name="Overmann J."/>
            <person name="Amann R."/>
            <person name="Jetten M.S.M."/>
            <person name="Mascher T."/>
            <person name="Medema M.H."/>
            <person name="Devos D.P."/>
            <person name="Kaster A.-K."/>
            <person name="Ovreas L."/>
            <person name="Rohde M."/>
            <person name="Galperin M.Y."/>
            <person name="Jogler C."/>
        </authorList>
    </citation>
    <scope>NUCLEOTIDE SEQUENCE [LARGE SCALE GENOMIC DNA]</scope>
    <source>
        <strain evidence="10 11">Q31a</strain>
    </source>
</reference>
<dbReference type="RefSeq" id="WP_145076486.1">
    <property type="nucleotide sequence ID" value="NZ_CP036298.1"/>
</dbReference>
<keyword evidence="3 8" id="KW-0812">Transmembrane</keyword>
<dbReference type="InterPro" id="IPR004869">
    <property type="entry name" value="MMPL_dom"/>
</dbReference>
<dbReference type="InterPro" id="IPR035996">
    <property type="entry name" value="4pyrrol_Methylase_sf"/>
</dbReference>
<feature type="region of interest" description="Disordered" evidence="7">
    <location>
        <begin position="175"/>
        <end position="195"/>
    </location>
</feature>
<feature type="transmembrane region" description="Helical" evidence="8">
    <location>
        <begin position="241"/>
        <end position="260"/>
    </location>
</feature>
<keyword evidence="11" id="KW-1185">Reference proteome</keyword>
<gene>
    <name evidence="10" type="primary">ydgH_1</name>
    <name evidence="10" type="ORF">Q31a_18000</name>
</gene>
<evidence type="ECO:0000256" key="1">
    <source>
        <dbReference type="ARBA" id="ARBA00004651"/>
    </source>
</evidence>
<evidence type="ECO:0000256" key="3">
    <source>
        <dbReference type="ARBA" id="ARBA00022692"/>
    </source>
</evidence>
<keyword evidence="5 8" id="KW-0472">Membrane</keyword>
<dbReference type="AlphaFoldDB" id="A0A518G4H8"/>
<keyword evidence="4 8" id="KW-1133">Transmembrane helix</keyword>
<dbReference type="SUPFAM" id="SSF82866">
    <property type="entry name" value="Multidrug efflux transporter AcrB transmembrane domain"/>
    <property type="match status" value="2"/>
</dbReference>
<feature type="transmembrane region" description="Helical" evidence="8">
    <location>
        <begin position="12"/>
        <end position="30"/>
    </location>
</feature>
<feature type="transmembrane region" description="Helical" evidence="8">
    <location>
        <begin position="426"/>
        <end position="442"/>
    </location>
</feature>
<dbReference type="PANTHER" id="PTHR33406">
    <property type="entry name" value="MEMBRANE PROTEIN MJ1562-RELATED"/>
    <property type="match status" value="1"/>
</dbReference>
<evidence type="ECO:0000256" key="8">
    <source>
        <dbReference type="SAM" id="Phobius"/>
    </source>
</evidence>
<evidence type="ECO:0000259" key="9">
    <source>
        <dbReference type="Pfam" id="PF03176"/>
    </source>
</evidence>
<name>A0A518G4H8_9BACT</name>
<feature type="coiled-coil region" evidence="6">
    <location>
        <begin position="488"/>
        <end position="515"/>
    </location>
</feature>
<dbReference type="KEGG" id="ahel:Q31a_18000"/>
<keyword evidence="6" id="KW-0175">Coiled coil</keyword>
<feature type="transmembrane region" description="Helical" evidence="8">
    <location>
        <begin position="369"/>
        <end position="392"/>
    </location>
</feature>
<dbReference type="PANTHER" id="PTHR33406:SF12">
    <property type="entry name" value="BLR2997 PROTEIN"/>
    <property type="match status" value="1"/>
</dbReference>
<evidence type="ECO:0000313" key="11">
    <source>
        <dbReference type="Proteomes" id="UP000318017"/>
    </source>
</evidence>
<dbReference type="EMBL" id="CP036298">
    <property type="protein sequence ID" value="QDV23501.1"/>
    <property type="molecule type" value="Genomic_DNA"/>
</dbReference>
<dbReference type="Proteomes" id="UP000318017">
    <property type="component" value="Chromosome"/>
</dbReference>
<evidence type="ECO:0000313" key="10">
    <source>
        <dbReference type="EMBL" id="QDV23501.1"/>
    </source>
</evidence>
<feature type="domain" description="Membrane transport protein MMPL" evidence="9">
    <location>
        <begin position="195"/>
        <end position="407"/>
    </location>
</feature>
<dbReference type="InterPro" id="IPR050545">
    <property type="entry name" value="Mycobact_MmpL"/>
</dbReference>
<dbReference type="SUPFAM" id="SSF53790">
    <property type="entry name" value="Tetrapyrrole methylase"/>
    <property type="match status" value="1"/>
</dbReference>
<dbReference type="GO" id="GO:0008168">
    <property type="term" value="F:methyltransferase activity"/>
    <property type="evidence" value="ECO:0007669"/>
    <property type="project" value="InterPro"/>
</dbReference>
<evidence type="ECO:0000256" key="4">
    <source>
        <dbReference type="ARBA" id="ARBA00022989"/>
    </source>
</evidence>